<keyword evidence="1" id="KW-0812">Transmembrane</keyword>
<proteinExistence type="predicted"/>
<evidence type="ECO:0000256" key="1">
    <source>
        <dbReference type="SAM" id="Phobius"/>
    </source>
</evidence>
<evidence type="ECO:0000313" key="3">
    <source>
        <dbReference type="EMBL" id="QHQ40235.1"/>
    </source>
</evidence>
<dbReference type="RefSeq" id="WP_161859533.1">
    <property type="nucleotide sequence ID" value="NZ_JACHHR010000003.1"/>
</dbReference>
<keyword evidence="1" id="KW-1133">Transmembrane helix</keyword>
<dbReference type="Proteomes" id="UP000563601">
    <property type="component" value="Unassembled WGS sequence"/>
</dbReference>
<feature type="transmembrane region" description="Helical" evidence="1">
    <location>
        <begin position="45"/>
        <end position="66"/>
    </location>
</feature>
<reference evidence="2 5" key="2">
    <citation type="submission" date="2020-08" db="EMBL/GenBank/DDBJ databases">
        <title>Genomic Encyclopedia of Type Strains, Phase IV (KMG-IV): sequencing the most valuable type-strain genomes for metagenomic binning, comparative biology and taxonomic classification.</title>
        <authorList>
            <person name="Goeker M."/>
        </authorList>
    </citation>
    <scope>NUCLEOTIDE SEQUENCE [LARGE SCALE GENOMIC DNA]</scope>
    <source>
        <strain evidence="2 5">DSM 11525</strain>
    </source>
</reference>
<evidence type="ECO:0000313" key="2">
    <source>
        <dbReference type="EMBL" id="MBB5212630.1"/>
    </source>
</evidence>
<feature type="transmembrane region" description="Helical" evidence="1">
    <location>
        <begin position="73"/>
        <end position="93"/>
    </location>
</feature>
<evidence type="ECO:0000313" key="5">
    <source>
        <dbReference type="Proteomes" id="UP000563601"/>
    </source>
</evidence>
<dbReference type="EMBL" id="JACHHR010000003">
    <property type="protein sequence ID" value="MBB5212630.1"/>
    <property type="molecule type" value="Genomic_DNA"/>
</dbReference>
<sequence>MVLVLSVTAVLIFFRLHIFLTVTPFECWGFEDVWDHRPDTLNPFWMYTLVFLLLTAWSLLELALGVFSKSQRFVPFVSLVLMISVLFGHLHFWQAFQVTRGEAEFSHFTLELVHFRRPEPEERRSDFPPSWQEYLIENRCSKGLAISSMSDQEREELHRKYLELWD</sequence>
<dbReference type="EMBL" id="CP047491">
    <property type="protein sequence ID" value="QHQ40235.1"/>
    <property type="molecule type" value="Genomic_DNA"/>
</dbReference>
<evidence type="ECO:0000313" key="4">
    <source>
        <dbReference type="Proteomes" id="UP000464675"/>
    </source>
</evidence>
<gene>
    <name evidence="3" type="ORF">GTQ55_15445</name>
    <name evidence="2" type="ORF">HNQ53_002855</name>
</gene>
<protein>
    <submittedName>
        <fullName evidence="2">Uncharacterized protein</fullName>
    </submittedName>
</protein>
<keyword evidence="4" id="KW-1185">Reference proteome</keyword>
<organism evidence="2 5">
    <name type="scientific">Microbulbifer hydrolyticus</name>
    <dbReference type="NCBI Taxonomy" id="48074"/>
    <lineage>
        <taxon>Bacteria</taxon>
        <taxon>Pseudomonadati</taxon>
        <taxon>Pseudomonadota</taxon>
        <taxon>Gammaproteobacteria</taxon>
        <taxon>Cellvibrionales</taxon>
        <taxon>Microbulbiferaceae</taxon>
        <taxon>Microbulbifer</taxon>
    </lineage>
</organism>
<keyword evidence="1" id="KW-0472">Membrane</keyword>
<name>A0A6P1TF23_9GAMM</name>
<dbReference type="OrthoDB" id="5733702at2"/>
<dbReference type="AlphaFoldDB" id="A0A6P1TF23"/>
<reference evidence="3 4" key="1">
    <citation type="submission" date="2020-01" db="EMBL/GenBank/DDBJ databases">
        <title>The possibility of degradation of plastic by Microbulbifer hydrolyticus IRE-31.</title>
        <authorList>
            <person name="Liu L."/>
        </authorList>
    </citation>
    <scope>NUCLEOTIDE SEQUENCE [LARGE SCALE GENOMIC DNA]</scope>
    <source>
        <strain evidence="3 4">IRE-31</strain>
    </source>
</reference>
<accession>A0A6P1TF23</accession>
<dbReference type="Proteomes" id="UP000464675">
    <property type="component" value="Chromosome"/>
</dbReference>